<evidence type="ECO:0000313" key="3">
    <source>
        <dbReference type="Proteomes" id="UP000295375"/>
    </source>
</evidence>
<dbReference type="Proteomes" id="UP000295375">
    <property type="component" value="Unassembled WGS sequence"/>
</dbReference>
<protein>
    <submittedName>
        <fullName evidence="2">Saccharopine dehydrogenase-like protein</fullName>
    </submittedName>
</protein>
<evidence type="ECO:0000259" key="1">
    <source>
        <dbReference type="Pfam" id="PF03435"/>
    </source>
</evidence>
<comment type="caution">
    <text evidence="2">The sequence shown here is derived from an EMBL/GenBank/DDBJ whole genome shotgun (WGS) entry which is preliminary data.</text>
</comment>
<dbReference type="PANTHER" id="PTHR43796:SF2">
    <property type="entry name" value="CARBOXYNORSPERMIDINE SYNTHASE"/>
    <property type="match status" value="1"/>
</dbReference>
<name>A0A4R6UWZ3_9GAMM</name>
<dbReference type="InterPro" id="IPR005097">
    <property type="entry name" value="Sacchrp_dh_NADP-bd"/>
</dbReference>
<organism evidence="2 3">
    <name type="scientific">Permianibacter aggregans</name>
    <dbReference type="NCBI Taxonomy" id="1510150"/>
    <lineage>
        <taxon>Bacteria</taxon>
        <taxon>Pseudomonadati</taxon>
        <taxon>Pseudomonadota</taxon>
        <taxon>Gammaproteobacteria</taxon>
        <taxon>Pseudomonadales</taxon>
        <taxon>Pseudomonadaceae</taxon>
        <taxon>Permianibacter</taxon>
    </lineage>
</organism>
<gene>
    <name evidence="2" type="ORF">EV696_10884</name>
</gene>
<evidence type="ECO:0000313" key="2">
    <source>
        <dbReference type="EMBL" id="TDQ48104.1"/>
    </source>
</evidence>
<dbReference type="InterPro" id="IPR036291">
    <property type="entry name" value="NAD(P)-bd_dom_sf"/>
</dbReference>
<feature type="domain" description="Saccharopine dehydrogenase NADP binding" evidence="1">
    <location>
        <begin position="4"/>
        <end position="127"/>
    </location>
</feature>
<accession>A0A4R6UWZ3</accession>
<dbReference type="Gene3D" id="3.40.50.720">
    <property type="entry name" value="NAD(P)-binding Rossmann-like Domain"/>
    <property type="match status" value="1"/>
</dbReference>
<dbReference type="Pfam" id="PF03435">
    <property type="entry name" value="Sacchrp_dh_NADP"/>
    <property type="match status" value="1"/>
</dbReference>
<dbReference type="PANTHER" id="PTHR43796">
    <property type="entry name" value="CARBOXYNORSPERMIDINE SYNTHASE"/>
    <property type="match status" value="1"/>
</dbReference>
<dbReference type="EMBL" id="SNYM01000008">
    <property type="protein sequence ID" value="TDQ48104.1"/>
    <property type="molecule type" value="Genomic_DNA"/>
</dbReference>
<dbReference type="SUPFAM" id="SSF51735">
    <property type="entry name" value="NAD(P)-binding Rossmann-fold domains"/>
    <property type="match status" value="1"/>
</dbReference>
<keyword evidence="3" id="KW-1185">Reference proteome</keyword>
<sequence>MQTVVVLGGYGQFGRHIVERLAHDAALTIVVVGRDESKARAWIETIASAAKATLLPHAVALNPVSFQQLLLQYAPKVCINTVGPFQAAQYDYPRLCIQHQVHYLDLADARDYVDGFSVLDAQAKQAKVCLLTGVSTVPALSSVVLDTLTPKFSALAEVDYCIAPGNQTDRGEATVAAILSYVGQAFSQWREGRWRSVFGWQGAVKKRWRSGMTSRWVSYCDIPDLSLFPSRYPGMQTVVFRAGLELPLLHWGLWLMSWLTRFRVVKNWQVYAPVLTRISRWFQRFGSDVGGMQVTLSGSDNDGKPIIWCWELVAAGGDGPNIPAIPAVVLCRKLLTENQMESGAGACLGRFTLAEFYEEVADLNIRFDCYEYQR</sequence>
<dbReference type="RefSeq" id="WP_157591415.1">
    <property type="nucleotide sequence ID" value="NZ_CP037953.1"/>
</dbReference>
<reference evidence="2 3" key="1">
    <citation type="submission" date="2019-03" db="EMBL/GenBank/DDBJ databases">
        <title>Genomic Encyclopedia of Type Strains, Phase IV (KMG-IV): sequencing the most valuable type-strain genomes for metagenomic binning, comparative biology and taxonomic classification.</title>
        <authorList>
            <person name="Goeker M."/>
        </authorList>
    </citation>
    <scope>NUCLEOTIDE SEQUENCE [LARGE SCALE GENOMIC DNA]</scope>
    <source>
        <strain evidence="2 3">DSM 103792</strain>
    </source>
</reference>
<proteinExistence type="predicted"/>
<dbReference type="AlphaFoldDB" id="A0A4R6UWZ3"/>